<comment type="caution">
    <text evidence="4">The sequence shown here is derived from an EMBL/GenBank/DDBJ whole genome shotgun (WGS) entry which is preliminary data.</text>
</comment>
<protein>
    <submittedName>
        <fullName evidence="4">DUF6468 domain-containing protein</fullName>
    </submittedName>
</protein>
<feature type="region of interest" description="Disordered" evidence="1">
    <location>
        <begin position="102"/>
        <end position="125"/>
    </location>
</feature>
<evidence type="ECO:0000313" key="4">
    <source>
        <dbReference type="EMBL" id="MEW9854497.1"/>
    </source>
</evidence>
<dbReference type="RefSeq" id="WP_367770452.1">
    <property type="nucleotide sequence ID" value="NZ_JBFNXR010000021.1"/>
</dbReference>
<proteinExistence type="predicted"/>
<feature type="compositionally biased region" description="Acidic residues" evidence="1">
    <location>
        <begin position="116"/>
        <end position="125"/>
    </location>
</feature>
<evidence type="ECO:0000259" key="3">
    <source>
        <dbReference type="Pfam" id="PF20072"/>
    </source>
</evidence>
<dbReference type="Pfam" id="PF20072">
    <property type="entry name" value="DUF6468"/>
    <property type="match status" value="1"/>
</dbReference>
<gene>
    <name evidence="4" type="ORF">ABUH87_04810</name>
</gene>
<name>A0ABV3R9C7_9SPHN</name>
<accession>A0ABV3R9C7</accession>
<evidence type="ECO:0000256" key="1">
    <source>
        <dbReference type="SAM" id="MobiDB-lite"/>
    </source>
</evidence>
<feature type="compositionally biased region" description="Basic and acidic residues" evidence="1">
    <location>
        <begin position="102"/>
        <end position="115"/>
    </location>
</feature>
<dbReference type="Proteomes" id="UP001556118">
    <property type="component" value="Unassembled WGS sequence"/>
</dbReference>
<organism evidence="4 5">
    <name type="scientific">Novosphingobium rhizovicinum</name>
    <dbReference type="NCBI Taxonomy" id="3228928"/>
    <lineage>
        <taxon>Bacteria</taxon>
        <taxon>Pseudomonadati</taxon>
        <taxon>Pseudomonadota</taxon>
        <taxon>Alphaproteobacteria</taxon>
        <taxon>Sphingomonadales</taxon>
        <taxon>Sphingomonadaceae</taxon>
        <taxon>Novosphingobium</taxon>
    </lineage>
</organism>
<dbReference type="EMBL" id="JBFNXR010000021">
    <property type="protein sequence ID" value="MEW9854497.1"/>
    <property type="molecule type" value="Genomic_DNA"/>
</dbReference>
<keyword evidence="2" id="KW-0472">Membrane</keyword>
<feature type="transmembrane region" description="Helical" evidence="2">
    <location>
        <begin position="6"/>
        <end position="23"/>
    </location>
</feature>
<keyword evidence="5" id="KW-1185">Reference proteome</keyword>
<keyword evidence="2" id="KW-1133">Transmembrane helix</keyword>
<reference evidence="4 5" key="1">
    <citation type="submission" date="2024-06" db="EMBL/GenBank/DDBJ databases">
        <title>Novosphingobium rhizovicinus M1R2S20.</title>
        <authorList>
            <person name="Sun J.-Q."/>
        </authorList>
    </citation>
    <scope>NUCLEOTIDE SEQUENCE [LARGE SCALE GENOMIC DNA]</scope>
    <source>
        <strain evidence="4 5">M1R2S20</strain>
    </source>
</reference>
<evidence type="ECO:0000313" key="5">
    <source>
        <dbReference type="Proteomes" id="UP001556118"/>
    </source>
</evidence>
<feature type="domain" description="DUF6468" evidence="3">
    <location>
        <begin position="36"/>
        <end position="103"/>
    </location>
</feature>
<dbReference type="InterPro" id="IPR045531">
    <property type="entry name" value="DUF6468"/>
</dbReference>
<evidence type="ECO:0000256" key="2">
    <source>
        <dbReference type="SAM" id="Phobius"/>
    </source>
</evidence>
<sequence length="125" mass="13328">MGFASFVNIITVIFCLAVLVQSVRMMRSLEAVKGAGAALPQLIQGLDTATGRASNVLAELKETLRTDASANARILAQAEEIRDELSVMVGIANATADRLLEASTKRAPEEGKEGDELLELEEELA</sequence>
<keyword evidence="2" id="KW-0812">Transmembrane</keyword>